<dbReference type="GO" id="GO:0004416">
    <property type="term" value="F:hydroxyacylglutathione hydrolase activity"/>
    <property type="evidence" value="ECO:0007669"/>
    <property type="project" value="UniProtKB-UniRule"/>
</dbReference>
<evidence type="ECO:0000256" key="6">
    <source>
        <dbReference type="ARBA" id="ARBA00022833"/>
    </source>
</evidence>
<comment type="subunit">
    <text evidence="7">Monomer.</text>
</comment>
<keyword evidence="6 7" id="KW-0862">Zinc</keyword>
<dbReference type="UniPathway" id="UPA00619">
    <property type="reaction ID" value="UER00676"/>
</dbReference>
<dbReference type="InterPro" id="IPR050110">
    <property type="entry name" value="Glyoxalase_II_hydrolase"/>
</dbReference>
<dbReference type="InterPro" id="IPR017782">
    <property type="entry name" value="Hydroxyacylglutathione_Hdrlase"/>
</dbReference>
<dbReference type="EMBL" id="NJGD01000018">
    <property type="protein sequence ID" value="PJR11796.1"/>
    <property type="molecule type" value="Genomic_DNA"/>
</dbReference>
<dbReference type="PIRSF" id="PIRSF005457">
    <property type="entry name" value="Glx"/>
    <property type="match status" value="1"/>
</dbReference>
<feature type="binding site" evidence="7">
    <location>
        <position position="115"/>
    </location>
    <ligand>
        <name>Zn(2+)</name>
        <dbReference type="ChEBI" id="CHEBI:29105"/>
        <label>1</label>
    </ligand>
</feature>
<feature type="binding site" evidence="7">
    <location>
        <position position="134"/>
    </location>
    <ligand>
        <name>Zn(2+)</name>
        <dbReference type="ChEBI" id="CHEBI:29105"/>
        <label>2</label>
    </ligand>
</feature>
<comment type="caution">
    <text evidence="9">The sequence shown here is derived from an EMBL/GenBank/DDBJ whole genome shotgun (WGS) entry which is preliminary data.</text>
</comment>
<proteinExistence type="inferred from homology"/>
<dbReference type="NCBIfam" id="TIGR03413">
    <property type="entry name" value="GSH_gloB"/>
    <property type="match status" value="1"/>
</dbReference>
<dbReference type="EC" id="3.1.2.6" evidence="7"/>
<dbReference type="GO" id="GO:0046872">
    <property type="term" value="F:metal ion binding"/>
    <property type="evidence" value="ECO:0007669"/>
    <property type="project" value="UniProtKB-KW"/>
</dbReference>
<comment type="pathway">
    <text evidence="2 7">Secondary metabolite metabolism; methylglyoxal degradation; (R)-lactate from methylglyoxal: step 2/2.</text>
</comment>
<gene>
    <name evidence="7 9" type="primary">gloB</name>
    <name evidence="9" type="ORF">CEJ86_26970</name>
</gene>
<feature type="binding site" evidence="7">
    <location>
        <position position="59"/>
    </location>
    <ligand>
        <name>Zn(2+)</name>
        <dbReference type="ChEBI" id="CHEBI:29105"/>
        <label>1</label>
    </ligand>
</feature>
<dbReference type="HAMAP" id="MF_01374">
    <property type="entry name" value="Glyoxalase_2"/>
    <property type="match status" value="1"/>
</dbReference>
<evidence type="ECO:0000256" key="2">
    <source>
        <dbReference type="ARBA" id="ARBA00004963"/>
    </source>
</evidence>
<evidence type="ECO:0000256" key="4">
    <source>
        <dbReference type="ARBA" id="ARBA00022723"/>
    </source>
</evidence>
<comment type="function">
    <text evidence="7">Thiolesterase that catalyzes the hydrolysis of S-D-lactoyl-glutathione to form glutathione and D-lactic acid.</text>
</comment>
<dbReference type="InterPro" id="IPR035680">
    <property type="entry name" value="Clx_II_MBL"/>
</dbReference>
<dbReference type="InterPro" id="IPR001279">
    <property type="entry name" value="Metallo-B-lactamas"/>
</dbReference>
<dbReference type="Gene3D" id="3.60.15.10">
    <property type="entry name" value="Ribonuclease Z/Hydroxyacylglutathione hydrolase-like"/>
    <property type="match status" value="1"/>
</dbReference>
<protein>
    <recommendedName>
        <fullName evidence="7">Hydroxyacylglutathione hydrolase</fullName>
        <ecNumber evidence="7">3.1.2.6</ecNumber>
    </recommendedName>
    <alternativeName>
        <fullName evidence="7">Glyoxalase II</fullName>
        <shortName evidence="7">Glx II</shortName>
    </alternativeName>
</protein>
<feature type="binding site" evidence="7">
    <location>
        <position position="172"/>
    </location>
    <ligand>
        <name>Zn(2+)</name>
        <dbReference type="ChEBI" id="CHEBI:29105"/>
        <label>2</label>
    </ligand>
</feature>
<evidence type="ECO:0000313" key="10">
    <source>
        <dbReference type="Proteomes" id="UP000231987"/>
    </source>
</evidence>
<dbReference type="SUPFAM" id="SSF56281">
    <property type="entry name" value="Metallo-hydrolase/oxidoreductase"/>
    <property type="match status" value="1"/>
</dbReference>
<dbReference type="CDD" id="cd07723">
    <property type="entry name" value="hydroxyacylglutathione_hydrolase_MBL-fold"/>
    <property type="match status" value="1"/>
</dbReference>
<dbReference type="InterPro" id="IPR036866">
    <property type="entry name" value="RibonucZ/Hydroxyglut_hydro"/>
</dbReference>
<accession>A0A2J0YVS3</accession>
<comment type="catalytic activity">
    <reaction evidence="1 7">
        <text>an S-(2-hydroxyacyl)glutathione + H2O = a 2-hydroxy carboxylate + glutathione + H(+)</text>
        <dbReference type="Rhea" id="RHEA:21864"/>
        <dbReference type="ChEBI" id="CHEBI:15377"/>
        <dbReference type="ChEBI" id="CHEBI:15378"/>
        <dbReference type="ChEBI" id="CHEBI:57925"/>
        <dbReference type="ChEBI" id="CHEBI:58896"/>
        <dbReference type="ChEBI" id="CHEBI:71261"/>
        <dbReference type="EC" id="3.1.2.6"/>
    </reaction>
</comment>
<feature type="binding site" evidence="7">
    <location>
        <position position="62"/>
    </location>
    <ligand>
        <name>Zn(2+)</name>
        <dbReference type="ChEBI" id="CHEBI:29105"/>
        <label>2</label>
    </ligand>
</feature>
<keyword evidence="4 7" id="KW-0479">Metal-binding</keyword>
<keyword evidence="5 7" id="KW-0378">Hydrolase</keyword>
<comment type="cofactor">
    <cofactor evidence="7">
        <name>Zn(2+)</name>
        <dbReference type="ChEBI" id="CHEBI:29105"/>
    </cofactor>
    <text evidence="7">Binds 2 Zn(2+) ions per subunit.</text>
</comment>
<dbReference type="SMART" id="SM00849">
    <property type="entry name" value="Lactamase_B"/>
    <property type="match status" value="1"/>
</dbReference>
<evidence type="ECO:0000256" key="7">
    <source>
        <dbReference type="HAMAP-Rule" id="MF_01374"/>
    </source>
</evidence>
<dbReference type="Proteomes" id="UP000231987">
    <property type="component" value="Unassembled WGS sequence"/>
</dbReference>
<sequence length="256" mass="28248">MAALELDLFLCRTDNYGVLLHDRLSGSTASIDAPEERPILDALERRGWQLTHILTTHHHGDHVAANASLKERFGLTIIGPKNEASKIPGIDRSVGHCERFDFAGHPVDVIETPGHTSGHVCYHLPEDRLLFAADTLFALGCGRLFEGTAETMWQSLSRLMALPDDTAIYFGHEYTLANAHFAVTVDPENTALKERAAEIEETRSDGGFTAPTTMGLEKRTNPFLRAGDPKIRALLGMEKASDAAVFAEIRKRKDNF</sequence>
<evidence type="ECO:0000313" key="9">
    <source>
        <dbReference type="EMBL" id="PJR11796.1"/>
    </source>
</evidence>
<evidence type="ECO:0000256" key="3">
    <source>
        <dbReference type="ARBA" id="ARBA00006759"/>
    </source>
</evidence>
<dbReference type="Pfam" id="PF00753">
    <property type="entry name" value="Lactamase_B"/>
    <property type="match status" value="1"/>
</dbReference>
<name>A0A2J0YVS3_RHIML</name>
<feature type="binding site" evidence="7">
    <location>
        <position position="61"/>
    </location>
    <ligand>
        <name>Zn(2+)</name>
        <dbReference type="ChEBI" id="CHEBI:29105"/>
        <label>2</label>
    </ligand>
</feature>
<dbReference type="PANTHER" id="PTHR43705:SF1">
    <property type="entry name" value="HYDROXYACYLGLUTATHIONE HYDROLASE GLOB"/>
    <property type="match status" value="1"/>
</dbReference>
<evidence type="ECO:0000256" key="5">
    <source>
        <dbReference type="ARBA" id="ARBA00022801"/>
    </source>
</evidence>
<dbReference type="RefSeq" id="WP_100674176.1">
    <property type="nucleotide sequence ID" value="NZ_NJGD01000018.1"/>
</dbReference>
<organism evidence="9 10">
    <name type="scientific">Rhizobium meliloti</name>
    <name type="common">Ensifer meliloti</name>
    <name type="synonym">Sinorhizobium meliloti</name>
    <dbReference type="NCBI Taxonomy" id="382"/>
    <lineage>
        <taxon>Bacteria</taxon>
        <taxon>Pseudomonadati</taxon>
        <taxon>Pseudomonadota</taxon>
        <taxon>Alphaproteobacteria</taxon>
        <taxon>Hyphomicrobiales</taxon>
        <taxon>Rhizobiaceae</taxon>
        <taxon>Sinorhizobium/Ensifer group</taxon>
        <taxon>Sinorhizobium</taxon>
    </lineage>
</organism>
<dbReference type="GO" id="GO:0019243">
    <property type="term" value="P:methylglyoxal catabolic process to D-lactate via S-lactoyl-glutathione"/>
    <property type="evidence" value="ECO:0007669"/>
    <property type="project" value="UniProtKB-UniRule"/>
</dbReference>
<dbReference type="PANTHER" id="PTHR43705">
    <property type="entry name" value="HYDROXYACYLGLUTATHIONE HYDROLASE"/>
    <property type="match status" value="1"/>
</dbReference>
<reference evidence="9 10" key="1">
    <citation type="submission" date="2017-06" db="EMBL/GenBank/DDBJ databases">
        <title>Ensifer strains isolated from leguminous trees and herbs display diverse denitrification phenotypes with some acting as strong N2O sinks.</title>
        <authorList>
            <person name="Woliy K."/>
            <person name="Mania D."/>
            <person name="Bakken L.R."/>
            <person name="Frostegard A."/>
        </authorList>
    </citation>
    <scope>NUCLEOTIDE SEQUENCE [LARGE SCALE GENOMIC DNA]</scope>
    <source>
        <strain evidence="9 10">AC50a</strain>
    </source>
</reference>
<dbReference type="AlphaFoldDB" id="A0A2J0YVS3"/>
<evidence type="ECO:0000259" key="8">
    <source>
        <dbReference type="SMART" id="SM00849"/>
    </source>
</evidence>
<comment type="similarity">
    <text evidence="3 7">Belongs to the metallo-beta-lactamase superfamily. Glyoxalase II family.</text>
</comment>
<dbReference type="Pfam" id="PF16123">
    <property type="entry name" value="HAGH_C"/>
    <property type="match status" value="1"/>
</dbReference>
<feature type="binding site" evidence="7">
    <location>
        <position position="57"/>
    </location>
    <ligand>
        <name>Zn(2+)</name>
        <dbReference type="ChEBI" id="CHEBI:29105"/>
        <label>1</label>
    </ligand>
</feature>
<feature type="binding site" evidence="7">
    <location>
        <position position="134"/>
    </location>
    <ligand>
        <name>Zn(2+)</name>
        <dbReference type="ChEBI" id="CHEBI:29105"/>
        <label>1</label>
    </ligand>
</feature>
<evidence type="ECO:0000256" key="1">
    <source>
        <dbReference type="ARBA" id="ARBA00001623"/>
    </source>
</evidence>
<feature type="domain" description="Metallo-beta-lactamase" evidence="8">
    <location>
        <begin position="14"/>
        <end position="172"/>
    </location>
</feature>
<dbReference type="InterPro" id="IPR032282">
    <property type="entry name" value="HAGH_C"/>
</dbReference>